<reference evidence="2" key="1">
    <citation type="submission" date="2016-04" db="EMBL/GenBank/DDBJ databases">
        <title>Complete Genome Sequences of Twelve Strains of a Stable Defined Moderately Diverse Mouse Microbiota 2 (sDMDMm2).</title>
        <authorList>
            <person name="Uchimura Y."/>
            <person name="Wyss M."/>
            <person name="Brugiroux S."/>
            <person name="Limenitakis J.P."/>
            <person name="Stecher B."/>
            <person name="McCoy K.D."/>
            <person name="Macpherson A.J."/>
        </authorList>
    </citation>
    <scope>NUCLEOTIDE SEQUENCE [LARGE SCALE GENOMIC DNA]</scope>
    <source>
        <strain evidence="2">YL27</strain>
    </source>
</reference>
<dbReference type="Pfam" id="PF14391">
    <property type="entry name" value="DUF4421"/>
    <property type="match status" value="1"/>
</dbReference>
<accession>A0A1B1SBZ0</accession>
<dbReference type="OrthoDB" id="975269at2"/>
<dbReference type="KEGG" id="pary:A4V02_11600"/>
<sequence>MLHRIVLGIVALWSVALVVGPDICASEVVAAGDTVQREMDVQCADTLERKCGHPLWGPEYYRQNWVKQLFANGFRINEPGINYPKFMRFCLNVYNWGDRTFNSYDPEYVVGTGKNWKLYLNSHNWAQSYALFFPENLNVRMLSNVYSDLGPSINFMAVGLSYTFNANELFGHPVAQRRNFDWNFTCALFTFRYTRQSTGGGVTIMNFGKYNDGHHISQDFNDIRQKSTTIDGYYFFNHRRYSHAAAYCYSKYQLKSAGTLICGINYERQDVGINFSSLPADMLEYVPEGRMDYKFNYADYNIIVGYGYNCVLTPRKWLFNITALPSIGYKHVFRESSDGRKDMFATNMKLLFSFVYNYKALFSSLTGRFDGAFYLGEAYTFFNSNMSLSLTVGARF</sequence>
<dbReference type="EMBL" id="CP015402">
    <property type="protein sequence ID" value="ANU64297.1"/>
    <property type="molecule type" value="Genomic_DNA"/>
</dbReference>
<dbReference type="Proteomes" id="UP000186351">
    <property type="component" value="Chromosome"/>
</dbReference>
<gene>
    <name evidence="1" type="ORF">A4V02_11600</name>
</gene>
<dbReference type="GeneID" id="65537516"/>
<dbReference type="AlphaFoldDB" id="A0A1B1SBZ0"/>
<organism evidence="1 2">
    <name type="scientific">Muribaculum intestinale</name>
    <dbReference type="NCBI Taxonomy" id="1796646"/>
    <lineage>
        <taxon>Bacteria</taxon>
        <taxon>Pseudomonadati</taxon>
        <taxon>Bacteroidota</taxon>
        <taxon>Bacteroidia</taxon>
        <taxon>Bacteroidales</taxon>
        <taxon>Muribaculaceae</taxon>
        <taxon>Muribaculum</taxon>
    </lineage>
</organism>
<name>A0A1B1SBZ0_9BACT</name>
<evidence type="ECO:0000313" key="2">
    <source>
        <dbReference type="Proteomes" id="UP000186351"/>
    </source>
</evidence>
<accession>A0A1Z2XGP2</accession>
<proteinExistence type="predicted"/>
<dbReference type="RefSeq" id="WP_068961581.1">
    <property type="nucleotide sequence ID" value="NZ_CALDAO010000037.1"/>
</dbReference>
<dbReference type="STRING" id="1796646.A4V02_11600"/>
<evidence type="ECO:0008006" key="3">
    <source>
        <dbReference type="Google" id="ProtNLM"/>
    </source>
</evidence>
<keyword evidence="2" id="KW-1185">Reference proteome</keyword>
<evidence type="ECO:0000313" key="1">
    <source>
        <dbReference type="EMBL" id="ANU64297.1"/>
    </source>
</evidence>
<protein>
    <recommendedName>
        <fullName evidence="3">DUF4421 domain-containing protein</fullName>
    </recommendedName>
</protein>
<dbReference type="InterPro" id="IPR025535">
    <property type="entry name" value="DUF4421"/>
</dbReference>